<keyword evidence="4" id="KW-1185">Reference proteome</keyword>
<evidence type="ECO:0000313" key="4">
    <source>
        <dbReference type="Proteomes" id="UP000191055"/>
    </source>
</evidence>
<sequence length="187" mass="21868">MIHSVRFRCVLDTNVIYPLWTRDLLLWFAYYELYTPKWSKNIFSEWIEVMKRKGISKDEAYKRAEVMNKAFPDALVKNYEPLIKGLVLPDEGDRHVLAAAIKTNADLIITNNLKDFPTDYLIDYGMKAKSPDEFLTDIIDLNQELSIAAFRKLVLNKKNPPYDEYDVLEIFRKNGLKDTADYLHALI</sequence>
<dbReference type="InterPro" id="IPR029060">
    <property type="entry name" value="PIN-like_dom_sf"/>
</dbReference>
<dbReference type="RefSeq" id="WP_079557935.1">
    <property type="nucleotide sequence ID" value="NZ_CP021904.1"/>
</dbReference>
<dbReference type="EMBL" id="FUYV01000012">
    <property type="protein sequence ID" value="SKC18029.1"/>
    <property type="molecule type" value="Genomic_DNA"/>
</dbReference>
<dbReference type="Pfam" id="PF13470">
    <property type="entry name" value="PIN_3"/>
    <property type="match status" value="1"/>
</dbReference>
<evidence type="ECO:0000259" key="2">
    <source>
        <dbReference type="Pfam" id="PF26343"/>
    </source>
</evidence>
<reference evidence="3 4" key="1">
    <citation type="submission" date="2017-02" db="EMBL/GenBank/DDBJ databases">
        <authorList>
            <person name="Peterson S.W."/>
        </authorList>
    </citation>
    <scope>NUCLEOTIDE SEQUENCE [LARGE SCALE GENOMIC DNA]</scope>
    <source>
        <strain evidence="3 4">DSM 24412</strain>
    </source>
</reference>
<dbReference type="InterPro" id="IPR002716">
    <property type="entry name" value="PIN_dom"/>
</dbReference>
<organism evidence="3 4">
    <name type="scientific">Alkalitalea saponilacus</name>
    <dbReference type="NCBI Taxonomy" id="889453"/>
    <lineage>
        <taxon>Bacteria</taxon>
        <taxon>Pseudomonadati</taxon>
        <taxon>Bacteroidota</taxon>
        <taxon>Bacteroidia</taxon>
        <taxon>Marinilabiliales</taxon>
        <taxon>Marinilabiliaceae</taxon>
        <taxon>Alkalitalea</taxon>
    </lineage>
</organism>
<dbReference type="KEGG" id="asx:CDL62_17230"/>
<dbReference type="Pfam" id="PF26343">
    <property type="entry name" value="VapC50_C"/>
    <property type="match status" value="1"/>
</dbReference>
<feature type="domain" description="PIN" evidence="1">
    <location>
        <begin position="8"/>
        <end position="113"/>
    </location>
</feature>
<dbReference type="SUPFAM" id="SSF88723">
    <property type="entry name" value="PIN domain-like"/>
    <property type="match status" value="1"/>
</dbReference>
<name>A0A1T5HBT1_9BACT</name>
<evidence type="ECO:0000259" key="1">
    <source>
        <dbReference type="Pfam" id="PF13470"/>
    </source>
</evidence>
<accession>A0A1T5HBT1</accession>
<dbReference type="OrthoDB" id="211933at2"/>
<proteinExistence type="predicted"/>
<dbReference type="AlphaFoldDB" id="A0A1T5HBT1"/>
<evidence type="ECO:0000313" key="3">
    <source>
        <dbReference type="EMBL" id="SKC18029.1"/>
    </source>
</evidence>
<dbReference type="Proteomes" id="UP000191055">
    <property type="component" value="Unassembled WGS sequence"/>
</dbReference>
<gene>
    <name evidence="3" type="ORF">SAMN03080601_02212</name>
</gene>
<dbReference type="STRING" id="889453.SAMN03080601_02212"/>
<protein>
    <submittedName>
        <fullName evidence="3">Predicted nucleic acid-binding protein, contains PIN domain</fullName>
    </submittedName>
</protein>
<dbReference type="InterPro" id="IPR058652">
    <property type="entry name" value="VapC50_C"/>
</dbReference>
<feature type="domain" description="VapC50 C-terminal" evidence="2">
    <location>
        <begin position="131"/>
        <end position="184"/>
    </location>
</feature>